<dbReference type="InterPro" id="IPR012902">
    <property type="entry name" value="N_methyl_site"/>
</dbReference>
<dbReference type="NCBIfam" id="TIGR02523">
    <property type="entry name" value="type_IV_pilV"/>
    <property type="match status" value="1"/>
</dbReference>
<evidence type="ECO:0000313" key="2">
    <source>
        <dbReference type="EMBL" id="GAA5077405.1"/>
    </source>
</evidence>
<accession>A0ABP9LJD6</accession>
<dbReference type="InterPro" id="IPR013362">
    <property type="entry name" value="Pilus_4_PilV"/>
</dbReference>
<dbReference type="EMBL" id="BAABKY010000002">
    <property type="protein sequence ID" value="GAA5077405.1"/>
    <property type="molecule type" value="Genomic_DNA"/>
</dbReference>
<dbReference type="Pfam" id="PF07963">
    <property type="entry name" value="N_methyl"/>
    <property type="match status" value="1"/>
</dbReference>
<name>A0ABP9LJD6_9GAMM</name>
<reference evidence="3" key="1">
    <citation type="journal article" date="2019" name="Int. J. Syst. Evol. Microbiol.">
        <title>The Global Catalogue of Microorganisms (GCM) 10K type strain sequencing project: providing services to taxonomists for standard genome sequencing and annotation.</title>
        <authorList>
            <consortium name="The Broad Institute Genomics Platform"/>
            <consortium name="The Broad Institute Genome Sequencing Center for Infectious Disease"/>
            <person name="Wu L."/>
            <person name="Ma J."/>
        </authorList>
    </citation>
    <scope>NUCLEOTIDE SEQUENCE [LARGE SCALE GENOMIC DNA]</scope>
    <source>
        <strain evidence="3">JCM 19212</strain>
    </source>
</reference>
<dbReference type="Proteomes" id="UP001501083">
    <property type="component" value="Unassembled WGS sequence"/>
</dbReference>
<evidence type="ECO:0000256" key="1">
    <source>
        <dbReference type="SAM" id="Phobius"/>
    </source>
</evidence>
<keyword evidence="1" id="KW-0812">Transmembrane</keyword>
<keyword evidence="3" id="KW-1185">Reference proteome</keyword>
<keyword evidence="1" id="KW-0472">Membrane</keyword>
<protein>
    <submittedName>
        <fullName evidence="2">Type IV pilus modification protein PilV</fullName>
    </submittedName>
</protein>
<organism evidence="2 3">
    <name type="scientific">Lysobacter panacisoli</name>
    <dbReference type="NCBI Taxonomy" id="1255263"/>
    <lineage>
        <taxon>Bacteria</taxon>
        <taxon>Pseudomonadati</taxon>
        <taxon>Pseudomonadota</taxon>
        <taxon>Gammaproteobacteria</taxon>
        <taxon>Lysobacterales</taxon>
        <taxon>Lysobacteraceae</taxon>
        <taxon>Lysobacter</taxon>
    </lineage>
</organism>
<feature type="transmembrane region" description="Helical" evidence="1">
    <location>
        <begin position="20"/>
        <end position="40"/>
    </location>
</feature>
<sequence length="155" mass="16543">MQSHRKPRPPGRRRQKGSSLLEVLIAVLVMAIGMLGIAALQAVTLKNSNSSAGRSQAVIHIYSAFDTLRLNRAVALAGGYNVPDFVCETKEAEDGDDTDYTVFNGWLAGVQADLGPASCGRINCADEVCTIGVQWDDSRAVGGGAEESFNMQSRL</sequence>
<evidence type="ECO:0000313" key="3">
    <source>
        <dbReference type="Proteomes" id="UP001501083"/>
    </source>
</evidence>
<proteinExistence type="predicted"/>
<keyword evidence="1" id="KW-1133">Transmembrane helix</keyword>
<dbReference type="RefSeq" id="WP_158985018.1">
    <property type="nucleotide sequence ID" value="NZ_BAABKY010000002.1"/>
</dbReference>
<gene>
    <name evidence="2" type="primary">pilV</name>
    <name evidence="2" type="ORF">GCM10025759_23300</name>
</gene>
<comment type="caution">
    <text evidence="2">The sequence shown here is derived from an EMBL/GenBank/DDBJ whole genome shotgun (WGS) entry which is preliminary data.</text>
</comment>